<feature type="compositionally biased region" description="Acidic residues" evidence="1">
    <location>
        <begin position="194"/>
        <end position="207"/>
    </location>
</feature>
<organism evidence="2 3">
    <name type="scientific">Lasiodiplodia theobromae</name>
    <dbReference type="NCBI Taxonomy" id="45133"/>
    <lineage>
        <taxon>Eukaryota</taxon>
        <taxon>Fungi</taxon>
        <taxon>Dikarya</taxon>
        <taxon>Ascomycota</taxon>
        <taxon>Pezizomycotina</taxon>
        <taxon>Dothideomycetes</taxon>
        <taxon>Dothideomycetes incertae sedis</taxon>
        <taxon>Botryosphaeriales</taxon>
        <taxon>Botryosphaeriaceae</taxon>
        <taxon>Lasiodiplodia</taxon>
    </lineage>
</organism>
<feature type="region of interest" description="Disordered" evidence="1">
    <location>
        <begin position="328"/>
        <end position="385"/>
    </location>
</feature>
<reference evidence="2 3" key="1">
    <citation type="journal article" date="2019" name="Sci. Rep.">
        <title>A multi-omics analysis of the grapevine pathogen Lasiodiplodia theobromae reveals that temperature affects the expression of virulence- and pathogenicity-related genes.</title>
        <authorList>
            <person name="Felix C."/>
            <person name="Meneses R."/>
            <person name="Goncalves M.F.M."/>
            <person name="Tilleman L."/>
            <person name="Duarte A.S."/>
            <person name="Jorrin-Novo J.V."/>
            <person name="Van de Peer Y."/>
            <person name="Deforce D."/>
            <person name="Van Nieuwerburgh F."/>
            <person name="Esteves A.C."/>
            <person name="Alves A."/>
        </authorList>
    </citation>
    <scope>NUCLEOTIDE SEQUENCE [LARGE SCALE GENOMIC DNA]</scope>
    <source>
        <strain evidence="2 3">LA-SOL3</strain>
    </source>
</reference>
<feature type="compositionally biased region" description="Basic and acidic residues" evidence="1">
    <location>
        <begin position="60"/>
        <end position="69"/>
    </location>
</feature>
<feature type="region of interest" description="Disordered" evidence="1">
    <location>
        <begin position="50"/>
        <end position="69"/>
    </location>
</feature>
<feature type="compositionally biased region" description="Polar residues" evidence="1">
    <location>
        <begin position="214"/>
        <end position="223"/>
    </location>
</feature>
<dbReference type="EMBL" id="VCHE01000065">
    <property type="protein sequence ID" value="KAB2573058.1"/>
    <property type="molecule type" value="Genomic_DNA"/>
</dbReference>
<evidence type="ECO:0000256" key="1">
    <source>
        <dbReference type="SAM" id="MobiDB-lite"/>
    </source>
</evidence>
<feature type="compositionally biased region" description="Polar residues" evidence="1">
    <location>
        <begin position="289"/>
        <end position="299"/>
    </location>
</feature>
<gene>
    <name evidence="2" type="ORF">DBV05_g8284</name>
</gene>
<dbReference type="Proteomes" id="UP000325902">
    <property type="component" value="Unassembled WGS sequence"/>
</dbReference>
<feature type="region of interest" description="Disordered" evidence="1">
    <location>
        <begin position="269"/>
        <end position="299"/>
    </location>
</feature>
<proteinExistence type="predicted"/>
<comment type="caution">
    <text evidence="2">The sequence shown here is derived from an EMBL/GenBank/DDBJ whole genome shotgun (WGS) entry which is preliminary data.</text>
</comment>
<keyword evidence="3" id="KW-1185">Reference proteome</keyword>
<evidence type="ECO:0000313" key="3">
    <source>
        <dbReference type="Proteomes" id="UP000325902"/>
    </source>
</evidence>
<sequence>MPAPLAKGAIIAASLIVAAGIAVYQNPQVQQWLDARRRKIAIALHNLGDEINPPAHRNRNAREADEQRRRREDIIRRNRNELIRRAREEGVAVDLDELARIGEEYDEKNSRRRGQSFDDLVNEDGMLRESVSGSTLNEKPVAATAATAVDTSAGQGLRNRGSGARGFVSGSSYADPFADEGSVLFDRDLIGAEEEENSVDGNDDEEAPVPHDFTTPSRESTATVEADQPAPRLVDLSEPFSAPFNHAQLAPPADADAATTSFYSTMSGPAADAGNDADMDDYDDDMGASTGTLTPTEDNFSTDASLIGRDADDVAVLSTLQNSTLSVAHSEGVDAPGNPFNNNDAAFEEDRFSDASFSDIGARTPSSWTDVGSDFESETASQAGH</sequence>
<feature type="compositionally biased region" description="Acidic residues" evidence="1">
    <location>
        <begin position="275"/>
        <end position="286"/>
    </location>
</feature>
<name>A0A5N5D5K2_9PEZI</name>
<feature type="region of interest" description="Disordered" evidence="1">
    <location>
        <begin position="194"/>
        <end position="229"/>
    </location>
</feature>
<protein>
    <submittedName>
        <fullName evidence="2">Uncharacterized protein</fullName>
    </submittedName>
</protein>
<evidence type="ECO:0000313" key="2">
    <source>
        <dbReference type="EMBL" id="KAB2573058.1"/>
    </source>
</evidence>
<dbReference type="AlphaFoldDB" id="A0A5N5D5K2"/>
<dbReference type="OrthoDB" id="3926760at2759"/>
<accession>A0A5N5D5K2</accession>